<dbReference type="GO" id="GO:0005737">
    <property type="term" value="C:cytoplasm"/>
    <property type="evidence" value="ECO:0007669"/>
    <property type="project" value="TreeGrafter"/>
</dbReference>
<dbReference type="GO" id="GO:0061630">
    <property type="term" value="F:ubiquitin protein ligase activity"/>
    <property type="evidence" value="ECO:0007669"/>
    <property type="project" value="InterPro"/>
</dbReference>
<dbReference type="SMART" id="SM00396">
    <property type="entry name" value="ZnF_UBR1"/>
    <property type="match status" value="1"/>
</dbReference>
<dbReference type="InterPro" id="IPR047506">
    <property type="entry name" value="UBR7-like_UBR-box"/>
</dbReference>
<evidence type="ECO:0000256" key="5">
    <source>
        <dbReference type="PROSITE-ProRule" id="PRU00508"/>
    </source>
</evidence>
<dbReference type="InParanoid" id="A0A1Y1YUY6"/>
<evidence type="ECO:0000313" key="9">
    <source>
        <dbReference type="Proteomes" id="UP000193498"/>
    </source>
</evidence>
<dbReference type="PANTHER" id="PTHR13513:SF9">
    <property type="entry name" value="E3 UBIQUITIN-PROTEIN LIGASE UBR7-RELATED"/>
    <property type="match status" value="1"/>
</dbReference>
<dbReference type="AlphaFoldDB" id="A0A1Y1YUY6"/>
<dbReference type="PROSITE" id="PS51157">
    <property type="entry name" value="ZF_UBR"/>
    <property type="match status" value="1"/>
</dbReference>
<keyword evidence="9" id="KW-1185">Reference proteome</keyword>
<reference evidence="8 9" key="1">
    <citation type="submission" date="2016-07" db="EMBL/GenBank/DDBJ databases">
        <title>Pervasive Adenine N6-methylation of Active Genes in Fungi.</title>
        <authorList>
            <consortium name="DOE Joint Genome Institute"/>
            <person name="Mondo S.J."/>
            <person name="Dannebaum R.O."/>
            <person name="Kuo R.C."/>
            <person name="Labutti K."/>
            <person name="Haridas S."/>
            <person name="Kuo A."/>
            <person name="Salamov A."/>
            <person name="Ahrendt S.R."/>
            <person name="Lipzen A."/>
            <person name="Sullivan W."/>
            <person name="Andreopoulos W.B."/>
            <person name="Clum A."/>
            <person name="Lindquist E."/>
            <person name="Daum C."/>
            <person name="Ramamoorthy G.K."/>
            <person name="Gryganskyi A."/>
            <person name="Culley D."/>
            <person name="Magnuson J.K."/>
            <person name="James T.Y."/>
            <person name="O'Malley M.A."/>
            <person name="Stajich J.E."/>
            <person name="Spatafora J.W."/>
            <person name="Visel A."/>
            <person name="Grigoriev I.V."/>
        </authorList>
    </citation>
    <scope>NUCLEOTIDE SEQUENCE [LARGE SCALE GENOMIC DNA]</scope>
    <source>
        <strain evidence="8 9">CBS 931.73</strain>
    </source>
</reference>
<dbReference type="EMBL" id="MCFE01000065">
    <property type="protein sequence ID" value="ORY01776.1"/>
    <property type="molecule type" value="Genomic_DNA"/>
</dbReference>
<dbReference type="FunCoup" id="A0A1Y1YUY6">
    <property type="interactions" value="774"/>
</dbReference>
<evidence type="ECO:0000256" key="3">
    <source>
        <dbReference type="ARBA" id="ARBA00022833"/>
    </source>
</evidence>
<proteinExistence type="predicted"/>
<feature type="domain" description="PHD-type" evidence="6">
    <location>
        <begin position="140"/>
        <end position="194"/>
    </location>
</feature>
<dbReference type="InterPro" id="IPR019787">
    <property type="entry name" value="Znf_PHD-finger"/>
</dbReference>
<dbReference type="SUPFAM" id="SSF57903">
    <property type="entry name" value="FYVE/PHD zinc finger"/>
    <property type="match status" value="1"/>
</dbReference>
<organism evidence="8 9">
    <name type="scientific">Basidiobolus meristosporus CBS 931.73</name>
    <dbReference type="NCBI Taxonomy" id="1314790"/>
    <lineage>
        <taxon>Eukaryota</taxon>
        <taxon>Fungi</taxon>
        <taxon>Fungi incertae sedis</taxon>
        <taxon>Zoopagomycota</taxon>
        <taxon>Entomophthoromycotina</taxon>
        <taxon>Basidiobolomycetes</taxon>
        <taxon>Basidiobolales</taxon>
        <taxon>Basidiobolaceae</taxon>
        <taxon>Basidiobolus</taxon>
    </lineage>
</organism>
<dbReference type="STRING" id="1314790.A0A1Y1YUY6"/>
<evidence type="ECO:0000259" key="7">
    <source>
        <dbReference type="PROSITE" id="PS51157"/>
    </source>
</evidence>
<dbReference type="PROSITE" id="PS50016">
    <property type="entry name" value="ZF_PHD_2"/>
    <property type="match status" value="1"/>
</dbReference>
<dbReference type="InterPro" id="IPR003126">
    <property type="entry name" value="Znf_UBR"/>
</dbReference>
<dbReference type="OrthoDB" id="5795902at2759"/>
<dbReference type="CDD" id="cd19677">
    <property type="entry name" value="UBR-box_UBR7"/>
    <property type="match status" value="1"/>
</dbReference>
<dbReference type="Proteomes" id="UP000193498">
    <property type="component" value="Unassembled WGS sequence"/>
</dbReference>
<dbReference type="Gene3D" id="2.60.120.650">
    <property type="entry name" value="Cupin"/>
    <property type="match status" value="1"/>
</dbReference>
<dbReference type="PANTHER" id="PTHR13513">
    <property type="entry name" value="E3 UBIQUITIN-PROTEIN LIGASE UBR7"/>
    <property type="match status" value="1"/>
</dbReference>
<comment type="caution">
    <text evidence="8">The sequence shown here is derived from an EMBL/GenBank/DDBJ whole genome shotgun (WGS) entry which is preliminary data.</text>
</comment>
<evidence type="ECO:0000256" key="1">
    <source>
        <dbReference type="ARBA" id="ARBA00022723"/>
    </source>
</evidence>
<name>A0A1Y1YUY6_9FUNG</name>
<evidence type="ECO:0008006" key="10">
    <source>
        <dbReference type="Google" id="ProtNLM"/>
    </source>
</evidence>
<keyword evidence="2 4" id="KW-0863">Zinc-finger</keyword>
<dbReference type="InterPro" id="IPR040204">
    <property type="entry name" value="UBR7"/>
</dbReference>
<sequence>MNEEDVTTAVEFLEHQSALEAEAREQYPGKFERCTHSLGYLYQELYVCKTCTPDLSVFEKSDQKDFGINCESDWYPGAICYACSIACHADHELLELWSKRGFRCDCGLENKYPTKQCSLQPKDLKTDKNILNKYTHNFVGRYCWCNAIYDPDSDDSYMAQCSVCCDWFHDKCIGIEREMLDSCEGFICRDCTEKHAWLRKVGAWALQERQSIEEAAGSTGPTQTGSLIKPIIVDKLKLNEAAESQGKNASIVQTKRQPEETVDIETVTKKSKLESGADQKKVVEKTKAECKFKDIEPISPGACLHLLCNAGWKKSLCQCQECQDTLKQSDLKFLLEADELYEPEKDADAGKSLFECGMERLLSMNRNDAVDGLQAYNRFRDEIKAFLEPYAASGKVVTANDIEKFFQEKQLERVTQ</sequence>
<accession>A0A1Y1YUY6</accession>
<dbReference type="InterPro" id="IPR011011">
    <property type="entry name" value="Znf_FYVE_PHD"/>
</dbReference>
<protein>
    <recommendedName>
        <fullName evidence="10">UBR-type domain-containing protein</fullName>
    </recommendedName>
</protein>
<evidence type="ECO:0000256" key="2">
    <source>
        <dbReference type="ARBA" id="ARBA00022771"/>
    </source>
</evidence>
<dbReference type="GO" id="GO:0008270">
    <property type="term" value="F:zinc ion binding"/>
    <property type="evidence" value="ECO:0007669"/>
    <property type="project" value="UniProtKB-KW"/>
</dbReference>
<gene>
    <name evidence="8" type="ORF">K493DRAFT_334838</name>
</gene>
<feature type="zinc finger region" description="UBR-type" evidence="5">
    <location>
        <begin position="32"/>
        <end position="122"/>
    </location>
</feature>
<feature type="domain" description="UBR-type" evidence="7">
    <location>
        <begin position="32"/>
        <end position="122"/>
    </location>
</feature>
<evidence type="ECO:0000313" key="8">
    <source>
        <dbReference type="EMBL" id="ORY01776.1"/>
    </source>
</evidence>
<evidence type="ECO:0000256" key="4">
    <source>
        <dbReference type="PROSITE-ProRule" id="PRU00146"/>
    </source>
</evidence>
<keyword evidence="1" id="KW-0479">Metal-binding</keyword>
<keyword evidence="3" id="KW-0862">Zinc</keyword>
<dbReference type="Pfam" id="PF02207">
    <property type="entry name" value="zf-UBR"/>
    <property type="match status" value="1"/>
</dbReference>
<evidence type="ECO:0000259" key="6">
    <source>
        <dbReference type="PROSITE" id="PS50016"/>
    </source>
</evidence>